<sequence length="288" mass="33176">MQLMSMFLIYPFIVQTVIGIVVNGYCAYYFAIVTKKIGAFSILASFFLMANCFVLLPNLFIVPVEHFDWFHVTLWVNERLGQIALIGYYSGYMARFVLAINRYMAIHHYIRYAYYFSNKKVIIIVGCIAVISIVIVSPATFADICYFSFDGLTWQYHDTPVCNFMAKAFDLYLGVVCALAIFSLDIMLILKMEIRIFVQALVSNLYLVLMLLSFHVLEKVYAKTANSKFLMNTFVWNSYHAFDGIFIGLFHSDVMKHLKTIFRRKNKILSVQQVNTTVRGSRTKPKAS</sequence>
<proteinExistence type="predicted"/>
<name>A0AC35UEH3_9BILA</name>
<dbReference type="Proteomes" id="UP000095286">
    <property type="component" value="Unplaced"/>
</dbReference>
<accession>A0AC35UEH3</accession>
<protein>
    <submittedName>
        <fullName evidence="2">7TM_GPCR_Srx domain-containing protein</fullName>
    </submittedName>
</protein>
<evidence type="ECO:0000313" key="2">
    <source>
        <dbReference type="WBParaSite" id="RSKR_0001063775.1"/>
    </source>
</evidence>
<dbReference type="WBParaSite" id="RSKR_0001063775.1">
    <property type="protein sequence ID" value="RSKR_0001063775.1"/>
    <property type="gene ID" value="RSKR_0001063775"/>
</dbReference>
<reference evidence="2" key="1">
    <citation type="submission" date="2016-11" db="UniProtKB">
        <authorList>
            <consortium name="WormBaseParasite"/>
        </authorList>
    </citation>
    <scope>IDENTIFICATION</scope>
    <source>
        <strain evidence="2">KR3021</strain>
    </source>
</reference>
<organism evidence="1 2">
    <name type="scientific">Rhabditophanes sp. KR3021</name>
    <dbReference type="NCBI Taxonomy" id="114890"/>
    <lineage>
        <taxon>Eukaryota</taxon>
        <taxon>Metazoa</taxon>
        <taxon>Ecdysozoa</taxon>
        <taxon>Nematoda</taxon>
        <taxon>Chromadorea</taxon>
        <taxon>Rhabditida</taxon>
        <taxon>Tylenchina</taxon>
        <taxon>Panagrolaimomorpha</taxon>
        <taxon>Strongyloidoidea</taxon>
        <taxon>Alloionematidae</taxon>
        <taxon>Rhabditophanes</taxon>
    </lineage>
</organism>
<evidence type="ECO:0000313" key="1">
    <source>
        <dbReference type="Proteomes" id="UP000095286"/>
    </source>
</evidence>